<comment type="caution">
    <text evidence="12">The sequence shown here is derived from an EMBL/GenBank/DDBJ whole genome shotgun (WGS) entry which is preliminary data.</text>
</comment>
<evidence type="ECO:0000256" key="3">
    <source>
        <dbReference type="ARBA" id="ARBA00022553"/>
    </source>
</evidence>
<sequence length="1358" mass="155475">MERILLTLLLFMGAYMELWAGIKPVFHKLTTQDGLSHSTVYSMVQDHKGYIWIGTREGLNRYNSYDLKTYYSEANEEKGLSADEILCLEAVNGERLFIGTSIGLDRFDYKTDRIENIHFEGKPLGYIKYLFESSDSHLYVCSTDGLFLVNQKNEVSKLREGVTLAIAEYKKDVFWLMTVEGVYLVNKQGETIKEYPDFRPNILARNNFYSMFKDSQGTMWLGAKEGVFRYSSKRDAFEKINSSAAGLDISLVRAISEDDQNRLWLGTENGLYIYDKRHGDFEHYSQSFDQSPYALSDQSVYCIYKSRESIMWMGTYFGGVNYVKLRDTGFVKLVADGGKSALGGKAVSQIMEDSKGNLWIGSEDVGVTIWDSKRENFNYLKYNKNRNSISGNNVHAIVEDDAGNIWMGTFLEGLNRYNPSTGKFTVYRHDPEESTSVSHNNVFSLLYDAQGTLWVGTWQGVNIYDKENDRFSLFKPEGIGKKFIFDMLEDDRGNLWVCTRNSGIYRYNKEIDSLTWFNKDLPGNHGLTANKVISAFQDSKNRIWFGTLNGGLLRWNDAEQKFVTYTKHNGLPNNNVYGILEDKSGALWMSTNKGLTVLRPETGEFVTYDKSKGLRDVQFNFKSSFQDKKGRMYFGTVNGLYHFHPDSIKPVDIPPSVHFMEMKLFNKPLQAGGSEGILDAQIDETEYVELNYYQNVITFDFVATNYFSSGKNVYSYYLEGFEKTWNKPAEKNSATYTNLSPGDYVLHVKAANPNGIWSPERTIQLSVKPPIWLTVWAKLLYLLLVILVIYAYKMYLNRRSKEKMVYQLEKVEKDKMEELHQHKLNFFTYISHEFKTPLTLIIAAIDKFLENSQKNSLENQDFKLIKRNAGRLHFLIEQLMEFRKAESDHTCLKLRQGDIVLFLKDTFNAFIPLYNKKNISFNFYSESENKEILFDADKVEKIITNLVSNAIKNTPEFGEINMKVSMIPSKDGHEESIRIELEDNGIGISEQERNKIFLPFYQAKDNKDSSSGSGIGLALVNSLTKYLGGSIEAENMKDEGMRFTILLPINIKAKDQESYKKVVGNKSLSIDEGLFEINENERGEMALEEEDQVVFDLMIVEDNEEMRKFLVDYFSQYYKVISAKNGLSALDKINKNVPDVIISDVVMPEMGGVELCKIIKGNIDTSHVPFILLTAKSTFENKIEGLGIGADAYLPKPFNLQELRLIVKNILESRNSLKQHFLKFGSIDNYEKPVNNKDHEFLKKLIEIVNQNLEDPSFNITSFSKEAGVSRTLLHMKLKKLVNLSATEFVKAIRLKEATVLLLEGRNVSEVAYAVGFSDPNYFSRTFKDKYGVSPSGYKEGLKPIDHNLNDFQGFAEH</sequence>
<dbReference type="Gene3D" id="2.60.40.10">
    <property type="entry name" value="Immunoglobulins"/>
    <property type="match status" value="1"/>
</dbReference>
<dbReference type="Pfam" id="PF00072">
    <property type="entry name" value="Response_reg"/>
    <property type="match status" value="1"/>
</dbReference>
<evidence type="ECO:0000256" key="4">
    <source>
        <dbReference type="ARBA" id="ARBA00023015"/>
    </source>
</evidence>
<dbReference type="InterPro" id="IPR018060">
    <property type="entry name" value="HTH_AraC"/>
</dbReference>
<dbReference type="InterPro" id="IPR011123">
    <property type="entry name" value="Y_Y_Y"/>
</dbReference>
<dbReference type="PROSITE" id="PS01124">
    <property type="entry name" value="HTH_ARAC_FAMILY_2"/>
    <property type="match status" value="1"/>
</dbReference>
<evidence type="ECO:0000256" key="6">
    <source>
        <dbReference type="ARBA" id="ARBA00023163"/>
    </source>
</evidence>
<dbReference type="PRINTS" id="PR00344">
    <property type="entry name" value="BCTRLSENSOR"/>
</dbReference>
<protein>
    <recommendedName>
        <fullName evidence="2">histidine kinase</fullName>
        <ecNumber evidence="2">2.7.13.3</ecNumber>
    </recommendedName>
</protein>
<feature type="domain" description="Histidine kinase" evidence="10">
    <location>
        <begin position="829"/>
        <end position="1051"/>
    </location>
</feature>
<keyword evidence="5" id="KW-0238">DNA-binding</keyword>
<dbReference type="Pfam" id="PF00512">
    <property type="entry name" value="HisKA"/>
    <property type="match status" value="1"/>
</dbReference>
<dbReference type="Gene3D" id="2.130.10.10">
    <property type="entry name" value="YVTN repeat-like/Quinoprotein amine dehydrogenase"/>
    <property type="match status" value="2"/>
</dbReference>
<dbReference type="SUPFAM" id="SSF47384">
    <property type="entry name" value="Homodimeric domain of signal transducing histidine kinase"/>
    <property type="match status" value="1"/>
</dbReference>
<dbReference type="InterPro" id="IPR003661">
    <property type="entry name" value="HisK_dim/P_dom"/>
</dbReference>
<dbReference type="CDD" id="cd00082">
    <property type="entry name" value="HisKA"/>
    <property type="match status" value="1"/>
</dbReference>
<evidence type="ECO:0000259" key="10">
    <source>
        <dbReference type="PROSITE" id="PS50109"/>
    </source>
</evidence>
<dbReference type="SMART" id="SM00387">
    <property type="entry name" value="HATPase_c"/>
    <property type="match status" value="1"/>
</dbReference>
<gene>
    <name evidence="12" type="ORF">IFO69_05810</name>
</gene>
<dbReference type="Gene3D" id="1.10.287.130">
    <property type="match status" value="1"/>
</dbReference>
<evidence type="ECO:0000256" key="7">
    <source>
        <dbReference type="PROSITE-ProRule" id="PRU00169"/>
    </source>
</evidence>
<organism evidence="12 13">
    <name type="scientific">Echinicola arenosa</name>
    <dbReference type="NCBI Taxonomy" id="2774144"/>
    <lineage>
        <taxon>Bacteria</taxon>
        <taxon>Pseudomonadati</taxon>
        <taxon>Bacteroidota</taxon>
        <taxon>Cytophagia</taxon>
        <taxon>Cytophagales</taxon>
        <taxon>Cyclobacteriaceae</taxon>
        <taxon>Echinicola</taxon>
    </lineage>
</organism>
<dbReference type="SMART" id="SM00342">
    <property type="entry name" value="HTH_ARAC"/>
    <property type="match status" value="1"/>
</dbReference>
<keyword evidence="8" id="KW-0472">Membrane</keyword>
<evidence type="ECO:0000313" key="13">
    <source>
        <dbReference type="Proteomes" id="UP000647133"/>
    </source>
</evidence>
<name>A0ABR9AK23_9BACT</name>
<keyword evidence="13" id="KW-1185">Reference proteome</keyword>
<dbReference type="InterPro" id="IPR009057">
    <property type="entry name" value="Homeodomain-like_sf"/>
</dbReference>
<keyword evidence="8" id="KW-1133">Transmembrane helix</keyword>
<feature type="domain" description="HTH araC/xylS-type" evidence="9">
    <location>
        <begin position="1243"/>
        <end position="1341"/>
    </location>
</feature>
<dbReference type="Gene3D" id="3.40.50.2300">
    <property type="match status" value="1"/>
</dbReference>
<dbReference type="InterPro" id="IPR011110">
    <property type="entry name" value="Reg_prop"/>
</dbReference>
<dbReference type="InterPro" id="IPR015943">
    <property type="entry name" value="WD40/YVTN_repeat-like_dom_sf"/>
</dbReference>
<dbReference type="Pfam" id="PF02518">
    <property type="entry name" value="HATPase_c"/>
    <property type="match status" value="1"/>
</dbReference>
<dbReference type="InterPro" id="IPR003594">
    <property type="entry name" value="HATPase_dom"/>
</dbReference>
<evidence type="ECO:0000256" key="5">
    <source>
        <dbReference type="ARBA" id="ARBA00023125"/>
    </source>
</evidence>
<dbReference type="SMART" id="SM00448">
    <property type="entry name" value="REC"/>
    <property type="match status" value="1"/>
</dbReference>
<dbReference type="Pfam" id="PF07494">
    <property type="entry name" value="Reg_prop"/>
    <property type="match status" value="8"/>
</dbReference>
<feature type="modified residue" description="4-aspartylphosphate" evidence="7">
    <location>
        <position position="1144"/>
    </location>
</feature>
<dbReference type="EMBL" id="JACYTQ010000002">
    <property type="protein sequence ID" value="MBD8488255.1"/>
    <property type="molecule type" value="Genomic_DNA"/>
</dbReference>
<dbReference type="PROSITE" id="PS00041">
    <property type="entry name" value="HTH_ARAC_FAMILY_1"/>
    <property type="match status" value="1"/>
</dbReference>
<dbReference type="InterPro" id="IPR018062">
    <property type="entry name" value="HTH_AraC-typ_CS"/>
</dbReference>
<dbReference type="PANTHER" id="PTHR43547">
    <property type="entry name" value="TWO-COMPONENT HISTIDINE KINASE"/>
    <property type="match status" value="1"/>
</dbReference>
<feature type="transmembrane region" description="Helical" evidence="8">
    <location>
        <begin position="771"/>
        <end position="792"/>
    </location>
</feature>
<accession>A0ABR9AK23</accession>
<keyword evidence="8" id="KW-0812">Transmembrane</keyword>
<dbReference type="InterPro" id="IPR005467">
    <property type="entry name" value="His_kinase_dom"/>
</dbReference>
<dbReference type="InterPro" id="IPR013783">
    <property type="entry name" value="Ig-like_fold"/>
</dbReference>
<dbReference type="InterPro" id="IPR011006">
    <property type="entry name" value="CheY-like_superfamily"/>
</dbReference>
<feature type="domain" description="Response regulatory" evidence="11">
    <location>
        <begin position="1096"/>
        <end position="1211"/>
    </location>
</feature>
<dbReference type="Gene3D" id="3.30.565.10">
    <property type="entry name" value="Histidine kinase-like ATPase, C-terminal domain"/>
    <property type="match status" value="1"/>
</dbReference>
<keyword evidence="3 7" id="KW-0597">Phosphoprotein</keyword>
<dbReference type="CDD" id="cd17574">
    <property type="entry name" value="REC_OmpR"/>
    <property type="match status" value="1"/>
</dbReference>
<dbReference type="PROSITE" id="PS50109">
    <property type="entry name" value="HIS_KIN"/>
    <property type="match status" value="1"/>
</dbReference>
<dbReference type="SUPFAM" id="SSF63829">
    <property type="entry name" value="Calcium-dependent phosphotriesterase"/>
    <property type="match status" value="4"/>
</dbReference>
<dbReference type="InterPro" id="IPR036890">
    <property type="entry name" value="HATPase_C_sf"/>
</dbReference>
<dbReference type="SUPFAM" id="SSF52172">
    <property type="entry name" value="CheY-like"/>
    <property type="match status" value="1"/>
</dbReference>
<keyword evidence="4" id="KW-0805">Transcription regulation</keyword>
<dbReference type="Proteomes" id="UP000647133">
    <property type="component" value="Unassembled WGS sequence"/>
</dbReference>
<dbReference type="Pfam" id="PF12833">
    <property type="entry name" value="HTH_18"/>
    <property type="match status" value="1"/>
</dbReference>
<evidence type="ECO:0000259" key="9">
    <source>
        <dbReference type="PROSITE" id="PS01124"/>
    </source>
</evidence>
<dbReference type="RefSeq" id="WP_192009139.1">
    <property type="nucleotide sequence ID" value="NZ_JACYTQ010000002.1"/>
</dbReference>
<evidence type="ECO:0000256" key="2">
    <source>
        <dbReference type="ARBA" id="ARBA00012438"/>
    </source>
</evidence>
<dbReference type="PROSITE" id="PS50110">
    <property type="entry name" value="RESPONSE_REGULATORY"/>
    <property type="match status" value="1"/>
</dbReference>
<keyword evidence="6" id="KW-0804">Transcription</keyword>
<reference evidence="12 13" key="1">
    <citation type="submission" date="2020-09" db="EMBL/GenBank/DDBJ databases">
        <title>Echinicola sp. CAU 1574 isolated from sand of Sido Beach.</title>
        <authorList>
            <person name="Kim W."/>
        </authorList>
    </citation>
    <scope>NUCLEOTIDE SEQUENCE [LARGE SCALE GENOMIC DNA]</scope>
    <source>
        <strain evidence="12 13">CAU 1574</strain>
    </source>
</reference>
<comment type="catalytic activity">
    <reaction evidence="1">
        <text>ATP + protein L-histidine = ADP + protein N-phospho-L-histidine.</text>
        <dbReference type="EC" id="2.7.13.3"/>
    </reaction>
</comment>
<dbReference type="SMART" id="SM00388">
    <property type="entry name" value="HisKA"/>
    <property type="match status" value="1"/>
</dbReference>
<dbReference type="EC" id="2.7.13.3" evidence="2"/>
<dbReference type="Pfam" id="PF07495">
    <property type="entry name" value="Y_Y_Y"/>
    <property type="match status" value="1"/>
</dbReference>
<dbReference type="InterPro" id="IPR036097">
    <property type="entry name" value="HisK_dim/P_sf"/>
</dbReference>
<dbReference type="InterPro" id="IPR004358">
    <property type="entry name" value="Sig_transdc_His_kin-like_C"/>
</dbReference>
<evidence type="ECO:0000256" key="1">
    <source>
        <dbReference type="ARBA" id="ARBA00000085"/>
    </source>
</evidence>
<dbReference type="SUPFAM" id="SSF46689">
    <property type="entry name" value="Homeodomain-like"/>
    <property type="match status" value="1"/>
</dbReference>
<dbReference type="Gene3D" id="1.10.10.60">
    <property type="entry name" value="Homeodomain-like"/>
    <property type="match status" value="1"/>
</dbReference>
<dbReference type="SUPFAM" id="SSF55874">
    <property type="entry name" value="ATPase domain of HSP90 chaperone/DNA topoisomerase II/histidine kinase"/>
    <property type="match status" value="1"/>
</dbReference>
<dbReference type="InterPro" id="IPR001789">
    <property type="entry name" value="Sig_transdc_resp-reg_receiver"/>
</dbReference>
<evidence type="ECO:0000259" key="11">
    <source>
        <dbReference type="PROSITE" id="PS50110"/>
    </source>
</evidence>
<evidence type="ECO:0000256" key="8">
    <source>
        <dbReference type="SAM" id="Phobius"/>
    </source>
</evidence>
<dbReference type="PANTHER" id="PTHR43547:SF2">
    <property type="entry name" value="HYBRID SIGNAL TRANSDUCTION HISTIDINE KINASE C"/>
    <property type="match status" value="1"/>
</dbReference>
<evidence type="ECO:0000313" key="12">
    <source>
        <dbReference type="EMBL" id="MBD8488255.1"/>
    </source>
</evidence>
<proteinExistence type="predicted"/>